<dbReference type="AlphaFoldDB" id="A0A0A2AIZ5"/>
<dbReference type="SUPFAM" id="SSF52833">
    <property type="entry name" value="Thioredoxin-like"/>
    <property type="match status" value="1"/>
</dbReference>
<comment type="caution">
    <text evidence="1">The sequence shown here is derived from an EMBL/GenBank/DDBJ whole genome shotgun (WGS) entry which is preliminary data.</text>
</comment>
<dbReference type="Gene3D" id="3.40.30.10">
    <property type="entry name" value="Glutaredoxin"/>
    <property type="match status" value="1"/>
</dbReference>
<sequence>MFICAHCPFVKYIENQIFTLSKEIQNTVQTVAISSNDIVTHPSDSPKNLRLQAQTQGWSFPYLYDENQNFAKKLKAACTPDFYLFSNEGDGDFLLYYHGQLDDSRPGNNIPLSGKDLRSAVKDLNQDNSYPSNQMPSLGCNIKWTPGKEPSWFK</sequence>
<dbReference type="PANTHER" id="PTHR43640:SF1">
    <property type="entry name" value="THIOREDOXIN-DEPENDENT PEROXIREDOXIN"/>
    <property type="match status" value="1"/>
</dbReference>
<dbReference type="Proteomes" id="UP000030533">
    <property type="component" value="Unassembled WGS sequence"/>
</dbReference>
<dbReference type="STRING" id="167548.EU98_0881"/>
<dbReference type="InterPro" id="IPR047262">
    <property type="entry name" value="PRX-like1"/>
</dbReference>
<dbReference type="InterPro" id="IPR036249">
    <property type="entry name" value="Thioredoxin-like_sf"/>
</dbReference>
<evidence type="ECO:0000313" key="2">
    <source>
        <dbReference type="Proteomes" id="UP000030533"/>
    </source>
</evidence>
<dbReference type="PANTHER" id="PTHR43640">
    <property type="entry name" value="OS07G0260300 PROTEIN"/>
    <property type="match status" value="1"/>
</dbReference>
<dbReference type="eggNOG" id="COG1225">
    <property type="taxonomic scope" value="Bacteria"/>
</dbReference>
<accession>A0A0A2AIZ5</accession>
<gene>
    <name evidence="1" type="ORF">EU98_0881</name>
</gene>
<evidence type="ECO:0000313" key="1">
    <source>
        <dbReference type="EMBL" id="KGG01853.1"/>
    </source>
</evidence>
<organism evidence="1 2">
    <name type="scientific">Prochlorococcus marinus str. MIT 9314</name>
    <dbReference type="NCBI Taxonomy" id="167548"/>
    <lineage>
        <taxon>Bacteria</taxon>
        <taxon>Bacillati</taxon>
        <taxon>Cyanobacteriota</taxon>
        <taxon>Cyanophyceae</taxon>
        <taxon>Synechococcales</taxon>
        <taxon>Prochlorococcaceae</taxon>
        <taxon>Prochlorococcus</taxon>
    </lineage>
</organism>
<proteinExistence type="predicted"/>
<dbReference type="CDD" id="cd02969">
    <property type="entry name" value="PRX_like1"/>
    <property type="match status" value="1"/>
</dbReference>
<protein>
    <submittedName>
        <fullName evidence="1">Alkyl hydroperoxide reductase and/or thiol-specific antioxidant family (AhpC/TSA) protein</fullName>
    </submittedName>
</protein>
<name>A0A0A2AIZ5_PROMR</name>
<dbReference type="EMBL" id="JNAO01000008">
    <property type="protein sequence ID" value="KGG01853.1"/>
    <property type="molecule type" value="Genomic_DNA"/>
</dbReference>
<reference evidence="2" key="1">
    <citation type="journal article" date="2014" name="Sci. Data">
        <title>Genomes of diverse isolates of the marine cyanobacterium Prochlorococcus.</title>
        <authorList>
            <person name="Biller S."/>
            <person name="Berube P."/>
            <person name="Thompson J."/>
            <person name="Kelly L."/>
            <person name="Roggensack S."/>
            <person name="Awad L."/>
            <person name="Roache-Johnson K."/>
            <person name="Ding H."/>
            <person name="Giovannoni S.J."/>
            <person name="Moore L.R."/>
            <person name="Chisholm S.W."/>
        </authorList>
    </citation>
    <scope>NUCLEOTIDE SEQUENCE [LARGE SCALE GENOMIC DNA]</scope>
    <source>
        <strain evidence="2">MIT 9314</strain>
    </source>
</reference>